<dbReference type="InterPro" id="IPR027417">
    <property type="entry name" value="P-loop_NTPase"/>
</dbReference>
<keyword evidence="1" id="KW-0614">Plasmid</keyword>
<dbReference type="EMBL" id="CP003237">
    <property type="protein sequence ID" value="AFK55950.1"/>
    <property type="molecule type" value="Genomic_DNA"/>
</dbReference>
<evidence type="ECO:0000313" key="1">
    <source>
        <dbReference type="EMBL" id="AFK55950.1"/>
    </source>
</evidence>
<dbReference type="SUPFAM" id="SSF52540">
    <property type="entry name" value="P-loop containing nucleoside triphosphate hydrolases"/>
    <property type="match status" value="1"/>
</dbReference>
<reference evidence="1 2" key="1">
    <citation type="journal article" date="2012" name="J. Am. Chem. Soc.">
        <title>Bacterial biosynthesis and maturation of the didemnin anti-cancer agents.</title>
        <authorList>
            <person name="Xu Y."/>
            <person name="Kersten R.D."/>
            <person name="Nam S.J."/>
            <person name="Lu L."/>
            <person name="Al-Suwailem A.M."/>
            <person name="Zheng H."/>
            <person name="Fenical W."/>
            <person name="Dorrestein P.C."/>
            <person name="Moore B.S."/>
            <person name="Qian P.Y."/>
        </authorList>
    </citation>
    <scope>NUCLEOTIDE SEQUENCE [LARGE SCALE GENOMIC DNA]</scope>
    <source>
        <strain evidence="1 2">KA081020-065</strain>
    </source>
</reference>
<dbReference type="KEGG" id="tmo:TMO_a0547"/>
<keyword evidence="1" id="KW-0418">Kinase</keyword>
<dbReference type="GO" id="GO:0016301">
    <property type="term" value="F:kinase activity"/>
    <property type="evidence" value="ECO:0007669"/>
    <property type="project" value="UniProtKB-KW"/>
</dbReference>
<name>I3TT62_TISMK</name>
<gene>
    <name evidence="1" type="ordered locus">TMO_a0547</name>
</gene>
<keyword evidence="1" id="KW-0808">Transferase</keyword>
<dbReference type="HOGENOM" id="CLU_073290_1_0_5"/>
<sequence length="287" mass="30435">MPASSTPPITSCPDLPDVDIRRVEALPDHLAGAVPVNGFVEATADRLLVRMPGIGRFLAEEGRRLLIAGEAGASDADLDYFAVRTPLAGLIHQRGELPLHAACLLPPGGKAAVAISGASGAGKSTLAAMLLGRGWRFVADEVVRVTLDGRGRPLAWPGTPIVALWPDAARMLGITPTELPMARPQHGRVLHQAMPMSGPVALGHVVLLDLHRAGDTDVLSGVDRLETLAAEVFRPRQVRAMGRQAAHMAMMTRLAAQLQVWRVGVAHRPSPDELCDRLAARVAEAGR</sequence>
<dbReference type="Proteomes" id="UP000005258">
    <property type="component" value="Plasmid pTM1"/>
</dbReference>
<evidence type="ECO:0000313" key="2">
    <source>
        <dbReference type="Proteomes" id="UP000005258"/>
    </source>
</evidence>
<dbReference type="SUPFAM" id="SSF53795">
    <property type="entry name" value="PEP carboxykinase-like"/>
    <property type="match status" value="1"/>
</dbReference>
<dbReference type="Gene3D" id="3.40.50.300">
    <property type="entry name" value="P-loop containing nucleotide triphosphate hydrolases"/>
    <property type="match status" value="1"/>
</dbReference>
<dbReference type="RefSeq" id="WP_014747627.1">
    <property type="nucleotide sequence ID" value="NC_017957.2"/>
</dbReference>
<organism evidence="1 2">
    <name type="scientific">Tistrella mobilis (strain KA081020-065)</name>
    <dbReference type="NCBI Taxonomy" id="1110502"/>
    <lineage>
        <taxon>Bacteria</taxon>
        <taxon>Pseudomonadati</taxon>
        <taxon>Pseudomonadota</taxon>
        <taxon>Alphaproteobacteria</taxon>
        <taxon>Geminicoccales</taxon>
        <taxon>Geminicoccaceae</taxon>
        <taxon>Tistrella</taxon>
    </lineage>
</organism>
<proteinExistence type="predicted"/>
<keyword evidence="2" id="KW-1185">Reference proteome</keyword>
<geneLocation type="plasmid" evidence="1 2">
    <name>pTM1</name>
</geneLocation>
<dbReference type="AlphaFoldDB" id="I3TT62"/>
<accession>I3TT62</accession>
<protein>
    <submittedName>
        <fullName evidence="1">Hpr(Ser) kinase/phosphatase</fullName>
    </submittedName>
</protein>